<organism evidence="1 2">
    <name type="scientific">Paenibacillus algicola</name>
    <dbReference type="NCBI Taxonomy" id="2565926"/>
    <lineage>
        <taxon>Bacteria</taxon>
        <taxon>Bacillati</taxon>
        <taxon>Bacillota</taxon>
        <taxon>Bacilli</taxon>
        <taxon>Bacillales</taxon>
        <taxon>Paenibacillaceae</taxon>
        <taxon>Paenibacillus</taxon>
    </lineage>
</organism>
<sequence>MTGRSPETASSRSSNTAVIVPAAGLDVEHTPVRKTFMIYHPSTFLISMSV</sequence>
<keyword evidence="2" id="KW-1185">Reference proteome</keyword>
<evidence type="ECO:0000313" key="2">
    <source>
        <dbReference type="Proteomes" id="UP000300879"/>
    </source>
</evidence>
<dbReference type="EMBL" id="CP040396">
    <property type="protein sequence ID" value="QCT03809.1"/>
    <property type="molecule type" value="Genomic_DNA"/>
</dbReference>
<dbReference type="AlphaFoldDB" id="A0A4P8XSY9"/>
<name>A0A4P8XSY9_9BACL</name>
<dbReference type="KEGG" id="palo:E6C60_3098"/>
<accession>A0A4P8XSY9</accession>
<reference evidence="1 2" key="1">
    <citation type="submission" date="2019-05" db="EMBL/GenBank/DDBJ databases">
        <authorList>
            <person name="Chen C."/>
        </authorList>
    </citation>
    <scope>NUCLEOTIDE SEQUENCE [LARGE SCALE GENOMIC DNA]</scope>
    <source>
        <strain evidence="1 2">HB172198</strain>
    </source>
</reference>
<dbReference type="Proteomes" id="UP000300879">
    <property type="component" value="Chromosome"/>
</dbReference>
<evidence type="ECO:0000313" key="1">
    <source>
        <dbReference type="EMBL" id="QCT03809.1"/>
    </source>
</evidence>
<protein>
    <submittedName>
        <fullName evidence="1">Uncharacterized protein</fullName>
    </submittedName>
</protein>
<proteinExistence type="predicted"/>
<gene>
    <name evidence="1" type="ORF">E6C60_3098</name>
</gene>